<evidence type="ECO:0000256" key="1">
    <source>
        <dbReference type="ARBA" id="ARBA00022723"/>
    </source>
</evidence>
<keyword evidence="7" id="KW-1185">Reference proteome</keyword>
<evidence type="ECO:0000256" key="2">
    <source>
        <dbReference type="ARBA" id="ARBA00022771"/>
    </source>
</evidence>
<sequence length="564" mass="63621">MEKVPIVPPACANQTPKTICPTIGSLSCANCKLVLYCSQDCQKAHWQEHKKTCKSALSKAKWRPAWDRENRHPPWANGQAAVNIHNPFGGGKYLWGNVPAFDVLKLKENEGEGYAEDVALLFAASGDLRNVVKTLANLPNLYRNAVLITLNDREFEVVARNAILLLFVLTSLEDPQRSITGIAESVIHIWYSALLPANLLSSLQSEVKPLIAAVCAKIAKRAPDAVLGKTWTFASGSTLRLSLRQQEWLRLERFSDVPTGFGVEEAKKVRAAIVLAPERMDYRERWYYKDTNPFMRLSKQRFREDGLLLPFGHPRMGFDVPNPTFFQTSNVWPLGDQADPLSGWSIADVVETPSLAANDWYGKLFIHLRDEFSKFLERLRLVKINFTLLNVDAKELPIYLDRNTYARIEVSNITDSYYLGTRQTLALFSPFLQPPSQNPHATLIALYLNAISQIMKTGREGEGLPNTKVLMQYIPLNFENMILSQQGADSYRAETTSRHMTGEGFKQIEKESHVAVKIPSTIIEPWPTALKLRPGQEGAQEEFDLLVASNFSGIERYVEWKKVV</sequence>
<gene>
    <name evidence="6" type="ORF">K505DRAFT_307801</name>
</gene>
<dbReference type="EMBL" id="MU001974">
    <property type="protein sequence ID" value="KAF2792338.1"/>
    <property type="molecule type" value="Genomic_DNA"/>
</dbReference>
<reference evidence="6" key="1">
    <citation type="journal article" date="2020" name="Stud. Mycol.">
        <title>101 Dothideomycetes genomes: a test case for predicting lifestyles and emergence of pathogens.</title>
        <authorList>
            <person name="Haridas S."/>
            <person name="Albert R."/>
            <person name="Binder M."/>
            <person name="Bloem J."/>
            <person name="Labutti K."/>
            <person name="Salamov A."/>
            <person name="Andreopoulos B."/>
            <person name="Baker S."/>
            <person name="Barry K."/>
            <person name="Bills G."/>
            <person name="Bluhm B."/>
            <person name="Cannon C."/>
            <person name="Castanera R."/>
            <person name="Culley D."/>
            <person name="Daum C."/>
            <person name="Ezra D."/>
            <person name="Gonzalez J."/>
            <person name="Henrissat B."/>
            <person name="Kuo A."/>
            <person name="Liang C."/>
            <person name="Lipzen A."/>
            <person name="Lutzoni F."/>
            <person name="Magnuson J."/>
            <person name="Mondo S."/>
            <person name="Nolan M."/>
            <person name="Ohm R."/>
            <person name="Pangilinan J."/>
            <person name="Park H.-J."/>
            <person name="Ramirez L."/>
            <person name="Alfaro M."/>
            <person name="Sun H."/>
            <person name="Tritt A."/>
            <person name="Yoshinaga Y."/>
            <person name="Zwiers L.-H."/>
            <person name="Turgeon B."/>
            <person name="Goodwin S."/>
            <person name="Spatafora J."/>
            <person name="Crous P."/>
            <person name="Grigoriev I."/>
        </authorList>
    </citation>
    <scope>NUCLEOTIDE SEQUENCE</scope>
    <source>
        <strain evidence="6">CBS 109.77</strain>
    </source>
</reference>
<dbReference type="Gene3D" id="6.10.140.2220">
    <property type="match status" value="1"/>
</dbReference>
<dbReference type="Pfam" id="PF01753">
    <property type="entry name" value="zf-MYND"/>
    <property type="match status" value="1"/>
</dbReference>
<evidence type="ECO:0000259" key="5">
    <source>
        <dbReference type="PROSITE" id="PS50865"/>
    </source>
</evidence>
<evidence type="ECO:0000256" key="4">
    <source>
        <dbReference type="PROSITE-ProRule" id="PRU00134"/>
    </source>
</evidence>
<dbReference type="PROSITE" id="PS51257">
    <property type="entry name" value="PROKAR_LIPOPROTEIN"/>
    <property type="match status" value="1"/>
</dbReference>
<organism evidence="6 7">
    <name type="scientific">Melanomma pulvis-pyrius CBS 109.77</name>
    <dbReference type="NCBI Taxonomy" id="1314802"/>
    <lineage>
        <taxon>Eukaryota</taxon>
        <taxon>Fungi</taxon>
        <taxon>Dikarya</taxon>
        <taxon>Ascomycota</taxon>
        <taxon>Pezizomycotina</taxon>
        <taxon>Dothideomycetes</taxon>
        <taxon>Pleosporomycetidae</taxon>
        <taxon>Pleosporales</taxon>
        <taxon>Melanommataceae</taxon>
        <taxon>Melanomma</taxon>
    </lineage>
</organism>
<name>A0A6A6X7S4_9PLEO</name>
<dbReference type="InterPro" id="IPR002893">
    <property type="entry name" value="Znf_MYND"/>
</dbReference>
<dbReference type="OrthoDB" id="5282002at2759"/>
<evidence type="ECO:0000313" key="6">
    <source>
        <dbReference type="EMBL" id="KAF2792338.1"/>
    </source>
</evidence>
<keyword evidence="1" id="KW-0479">Metal-binding</keyword>
<evidence type="ECO:0000313" key="7">
    <source>
        <dbReference type="Proteomes" id="UP000799757"/>
    </source>
</evidence>
<protein>
    <recommendedName>
        <fullName evidence="5">MYND-type domain-containing protein</fullName>
    </recommendedName>
</protein>
<dbReference type="SUPFAM" id="SSF144232">
    <property type="entry name" value="HIT/MYND zinc finger-like"/>
    <property type="match status" value="1"/>
</dbReference>
<dbReference type="PROSITE" id="PS50865">
    <property type="entry name" value="ZF_MYND_2"/>
    <property type="match status" value="1"/>
</dbReference>
<accession>A0A6A6X7S4</accession>
<evidence type="ECO:0000256" key="3">
    <source>
        <dbReference type="ARBA" id="ARBA00022833"/>
    </source>
</evidence>
<keyword evidence="2 4" id="KW-0863">Zinc-finger</keyword>
<dbReference type="GO" id="GO:0008270">
    <property type="term" value="F:zinc ion binding"/>
    <property type="evidence" value="ECO:0007669"/>
    <property type="project" value="UniProtKB-KW"/>
</dbReference>
<dbReference type="AlphaFoldDB" id="A0A6A6X7S4"/>
<proteinExistence type="predicted"/>
<dbReference type="Pfam" id="PF14737">
    <property type="entry name" value="DUF4470"/>
    <property type="match status" value="1"/>
</dbReference>
<dbReference type="InterPro" id="IPR027974">
    <property type="entry name" value="DUF4470"/>
</dbReference>
<feature type="domain" description="MYND-type" evidence="5">
    <location>
        <begin position="11"/>
        <end position="53"/>
    </location>
</feature>
<keyword evidence="3" id="KW-0862">Zinc</keyword>
<dbReference type="Proteomes" id="UP000799757">
    <property type="component" value="Unassembled WGS sequence"/>
</dbReference>